<dbReference type="CDD" id="cd04494">
    <property type="entry name" value="BRCA2DBD_OB2"/>
    <property type="match status" value="1"/>
</dbReference>
<feature type="compositionally biased region" description="Low complexity" evidence="7">
    <location>
        <begin position="3175"/>
        <end position="3184"/>
    </location>
</feature>
<evidence type="ECO:0000313" key="9">
    <source>
        <dbReference type="EMBL" id="KAJ8256459.1"/>
    </source>
</evidence>
<dbReference type="InterPro" id="IPR048262">
    <property type="entry name" value="BRCA2_OB_2_dom"/>
</dbReference>
<dbReference type="Pfam" id="PF09103">
    <property type="entry name" value="BRCA-2_OB1"/>
    <property type="match status" value="1"/>
</dbReference>
<reference evidence="9" key="1">
    <citation type="journal article" date="2023" name="Science">
        <title>Genome structures resolve the early diversification of teleost fishes.</title>
        <authorList>
            <person name="Parey E."/>
            <person name="Louis A."/>
            <person name="Montfort J."/>
            <person name="Bouchez O."/>
            <person name="Roques C."/>
            <person name="Iampietro C."/>
            <person name="Lluch J."/>
            <person name="Castinel A."/>
            <person name="Donnadieu C."/>
            <person name="Desvignes T."/>
            <person name="Floi Bucao C."/>
            <person name="Jouanno E."/>
            <person name="Wen M."/>
            <person name="Mejri S."/>
            <person name="Dirks R."/>
            <person name="Jansen H."/>
            <person name="Henkel C."/>
            <person name="Chen W.J."/>
            <person name="Zahm M."/>
            <person name="Cabau C."/>
            <person name="Klopp C."/>
            <person name="Thompson A.W."/>
            <person name="Robinson-Rechavi M."/>
            <person name="Braasch I."/>
            <person name="Lecointre G."/>
            <person name="Bobe J."/>
            <person name="Postlethwait J.H."/>
            <person name="Berthelot C."/>
            <person name="Roest Crollius H."/>
            <person name="Guiguen Y."/>
        </authorList>
    </citation>
    <scope>NUCLEOTIDE SEQUENCE</scope>
    <source>
        <strain evidence="9">Concon-B</strain>
    </source>
</reference>
<evidence type="ECO:0000256" key="4">
    <source>
        <dbReference type="ARBA" id="ARBA00023172"/>
    </source>
</evidence>
<protein>
    <recommendedName>
        <fullName evidence="8">Tower domain-containing protein</fullName>
    </recommendedName>
</protein>
<dbReference type="SUPFAM" id="SSF52540">
    <property type="entry name" value="P-loop containing nucleoside triphosphate hydrolases"/>
    <property type="match status" value="1"/>
</dbReference>
<feature type="compositionally biased region" description="Polar residues" evidence="7">
    <location>
        <begin position="3019"/>
        <end position="3030"/>
    </location>
</feature>
<dbReference type="Pfam" id="PF13671">
    <property type="entry name" value="AAA_33"/>
    <property type="match status" value="1"/>
</dbReference>
<keyword evidence="1" id="KW-0677">Repeat</keyword>
<feature type="region of interest" description="Disordered" evidence="7">
    <location>
        <begin position="1892"/>
        <end position="1934"/>
    </location>
</feature>
<feature type="compositionally biased region" description="Low complexity" evidence="7">
    <location>
        <begin position="3073"/>
        <end position="3082"/>
    </location>
</feature>
<dbReference type="PANTHER" id="PTHR11289">
    <property type="entry name" value="BREAST CANCER TYPE 2 SUSCEPTIBILITY PROTEIN BRCA2"/>
    <property type="match status" value="1"/>
</dbReference>
<feature type="region of interest" description="Disordered" evidence="7">
    <location>
        <begin position="1280"/>
        <end position="1339"/>
    </location>
</feature>
<dbReference type="Proteomes" id="UP001152803">
    <property type="component" value="Unassembled WGS sequence"/>
</dbReference>
<keyword evidence="4" id="KW-0233">DNA recombination</keyword>
<feature type="compositionally biased region" description="Polar residues" evidence="7">
    <location>
        <begin position="1897"/>
        <end position="1909"/>
    </location>
</feature>
<feature type="region of interest" description="Disordered" evidence="7">
    <location>
        <begin position="3132"/>
        <end position="3186"/>
    </location>
</feature>
<feature type="domain" description="Tower" evidence="8">
    <location>
        <begin position="2638"/>
        <end position="2679"/>
    </location>
</feature>
<feature type="region of interest" description="Disordered" evidence="7">
    <location>
        <begin position="192"/>
        <end position="229"/>
    </location>
</feature>
<dbReference type="InterPro" id="IPR027417">
    <property type="entry name" value="P-loop_NTPase"/>
</dbReference>
<organism evidence="9 10">
    <name type="scientific">Conger conger</name>
    <name type="common">Conger eel</name>
    <name type="synonym">Muraena conger</name>
    <dbReference type="NCBI Taxonomy" id="82655"/>
    <lineage>
        <taxon>Eukaryota</taxon>
        <taxon>Metazoa</taxon>
        <taxon>Chordata</taxon>
        <taxon>Craniata</taxon>
        <taxon>Vertebrata</taxon>
        <taxon>Euteleostomi</taxon>
        <taxon>Actinopterygii</taxon>
        <taxon>Neopterygii</taxon>
        <taxon>Teleostei</taxon>
        <taxon>Anguilliformes</taxon>
        <taxon>Congridae</taxon>
        <taxon>Conger</taxon>
    </lineage>
</organism>
<dbReference type="Pfam" id="PF00634">
    <property type="entry name" value="BRCA2"/>
    <property type="match status" value="6"/>
</dbReference>
<dbReference type="GO" id="GO:0006355">
    <property type="term" value="P:regulation of DNA-templated transcription"/>
    <property type="evidence" value="ECO:0007669"/>
    <property type="project" value="TreeGrafter"/>
</dbReference>
<dbReference type="Pfam" id="PF09104">
    <property type="entry name" value="BRCA-2_OB3"/>
    <property type="match status" value="1"/>
</dbReference>
<feature type="compositionally biased region" description="Polar residues" evidence="7">
    <location>
        <begin position="1284"/>
        <end position="1295"/>
    </location>
</feature>
<evidence type="ECO:0000313" key="10">
    <source>
        <dbReference type="Proteomes" id="UP001152803"/>
    </source>
</evidence>
<dbReference type="GO" id="GO:0000724">
    <property type="term" value="P:double-strand break repair via homologous recombination"/>
    <property type="evidence" value="ECO:0007669"/>
    <property type="project" value="InterPro"/>
</dbReference>
<evidence type="ECO:0000256" key="3">
    <source>
        <dbReference type="ARBA" id="ARBA00023125"/>
    </source>
</evidence>
<evidence type="ECO:0000256" key="2">
    <source>
        <dbReference type="ARBA" id="ARBA00022763"/>
    </source>
</evidence>
<feature type="region of interest" description="Disordered" evidence="7">
    <location>
        <begin position="882"/>
        <end position="901"/>
    </location>
</feature>
<feature type="region of interest" description="Disordered" evidence="7">
    <location>
        <begin position="2496"/>
        <end position="2516"/>
    </location>
</feature>
<feature type="region of interest" description="Disordered" evidence="7">
    <location>
        <begin position="454"/>
        <end position="481"/>
    </location>
</feature>
<feature type="compositionally biased region" description="Basic residues" evidence="7">
    <location>
        <begin position="192"/>
        <end position="204"/>
    </location>
</feature>
<dbReference type="GO" id="GO:0003677">
    <property type="term" value="F:DNA binding"/>
    <property type="evidence" value="ECO:0007669"/>
    <property type="project" value="UniProtKB-KW"/>
</dbReference>
<dbReference type="InterPro" id="IPR015187">
    <property type="entry name" value="BRCA2_OB_1"/>
</dbReference>
<feature type="compositionally biased region" description="Polar residues" evidence="7">
    <location>
        <begin position="1330"/>
        <end position="1339"/>
    </location>
</feature>
<feature type="compositionally biased region" description="Polar residues" evidence="7">
    <location>
        <begin position="2271"/>
        <end position="2282"/>
    </location>
</feature>
<feature type="region of interest" description="Disordered" evidence="7">
    <location>
        <begin position="2089"/>
        <end position="2282"/>
    </location>
</feature>
<dbReference type="PANTHER" id="PTHR11289:SF0">
    <property type="entry name" value="BREAST CANCER TYPE 2 SUSCEPTIBILITY PROTEIN"/>
    <property type="match status" value="1"/>
</dbReference>
<dbReference type="PIRSF" id="PIRSF002397">
    <property type="entry name" value="BRCA2"/>
    <property type="match status" value="1"/>
</dbReference>
<gene>
    <name evidence="9" type="ORF">COCON_G00186110</name>
</gene>
<feature type="compositionally biased region" description="Basic and acidic residues" evidence="7">
    <location>
        <begin position="3151"/>
        <end position="3170"/>
    </location>
</feature>
<keyword evidence="3" id="KW-0238">DNA-binding</keyword>
<dbReference type="InterPro" id="IPR015252">
    <property type="entry name" value="BRCA2_hlx"/>
</dbReference>
<dbReference type="Pfam" id="PF09121">
    <property type="entry name" value="Tower"/>
    <property type="match status" value="1"/>
</dbReference>
<feature type="coiled-coil region" evidence="6">
    <location>
        <begin position="2673"/>
        <end position="2700"/>
    </location>
</feature>
<evidence type="ECO:0000256" key="1">
    <source>
        <dbReference type="ARBA" id="ARBA00022737"/>
    </source>
</evidence>
<dbReference type="GO" id="GO:0005634">
    <property type="term" value="C:nucleus"/>
    <property type="evidence" value="ECO:0007669"/>
    <property type="project" value="TreeGrafter"/>
</dbReference>
<dbReference type="CDD" id="cd04493">
    <property type="entry name" value="BRCA2DBD_OB1"/>
    <property type="match status" value="1"/>
</dbReference>
<dbReference type="Gene3D" id="3.40.50.300">
    <property type="entry name" value="P-loop containing nucleotide triphosphate hydrolases"/>
    <property type="match status" value="1"/>
</dbReference>
<dbReference type="SUPFAM" id="SSF81872">
    <property type="entry name" value="BRCA2 helical domain"/>
    <property type="match status" value="1"/>
</dbReference>
<proteinExistence type="predicted"/>
<dbReference type="EMBL" id="JAFJMO010000014">
    <property type="protein sequence ID" value="KAJ8256459.1"/>
    <property type="molecule type" value="Genomic_DNA"/>
</dbReference>
<feature type="region of interest" description="Disordered" evidence="7">
    <location>
        <begin position="3010"/>
        <end position="3110"/>
    </location>
</feature>
<keyword evidence="5" id="KW-0234">DNA repair</keyword>
<feature type="compositionally biased region" description="Polar residues" evidence="7">
    <location>
        <begin position="2005"/>
        <end position="2016"/>
    </location>
</feature>
<name>A0A9Q1HRI4_CONCO</name>
<evidence type="ECO:0000256" key="7">
    <source>
        <dbReference type="SAM" id="MobiDB-lite"/>
    </source>
</evidence>
<dbReference type="InterPro" id="IPR015188">
    <property type="entry name" value="BRCA2_OB_3"/>
</dbReference>
<dbReference type="Pfam" id="PF21318">
    <property type="entry name" value="BRCA2DBD_OB2"/>
    <property type="match status" value="1"/>
</dbReference>
<dbReference type="PROSITE" id="PS50138">
    <property type="entry name" value="BRCA2_REPEAT"/>
    <property type="match status" value="10"/>
</dbReference>
<feature type="compositionally biased region" description="Polar residues" evidence="7">
    <location>
        <begin position="454"/>
        <end position="467"/>
    </location>
</feature>
<keyword evidence="10" id="KW-1185">Reference proteome</keyword>
<sequence length="3388" mass="366068">MGFFGSAKNSHTVDKICNTSLAPDDFALLNVPKGMAAVSAKSISESLGAQLNPDVSWTSSLNTPPVMSPTVMLTKDEDKARPVSPSGDKRVILVRELFPSMSKVSRMAEISEKPDGLLGQPSREAKNQLGCLVEESDCQELPSADERDGLWKQTLPDAIQDGEVRSAVASVLDGADDILSIFFSGGGGPALRRVKTKERGRRRQAGSAVASELTPPPPLESGRPEDPARMAGEAENVTDTFAFHHGNSPETKGSGITQWTPLTLPDMSDTSAEIDFSAAPSSFDRGVARATEELPERQVDGAEVERLTVKGDKNKSSEIMLPGGALARWDSLLPTNVANTQEKNVSPLHSAVLHQRTEASRRIRSGDSQPAMLPLKSPLPQSEHCWDPGTMPASGPGNSVCSTEAQSGMVLQPGQPLLPGSSSEGCPAVTSTRKPPRKFVYSLQSPRLSGQAELSQTAQSRTVSTPTVPIPGESLNGKSSRDIVTHHGDTVTEDQSECKKLCEQAGDISMGSVPTASNGAESGLHYVPLLCPTSTEDYSQDRNPGREPSSSTAVLGCDTDTGFSATACLAVMRSKRPSRPFLTELTEKPGSADDDYPDRDLIDCPSHSTASIQIPGMSGLLSASDTKLTTCGSQRRDSGYHTTMSDATLPGSSDIRNISSSRKVPENLAPVGFKMASNKIISIPQEALQRAKALLDEGAEDSRMKKGKGPQISESTERNHMSYYKGTRSSSVGNTAAVRHCSSLCKTSSPRSSLQGSSPNPGFVGFKTASNSMIHLSSANLLKAKQLFKDIEDEKLSEDPLRASRTDFHTVSKVEAETGMSKGSVGLIAAPLVVLPSSEQKASEAYGCLTASQRADVTELCSLFEEANSQFEFTQFKQAKSTSTGSDEVTYNHPGDKELDPDFLTGIDFDDSFSSADCERPPPRKLLTDSSLSEKLTAITYHKQNRQDSGFKSKPVDILNCDHSDKSVKCHATLHPKHPAPSLVPESNCDFGSFSCASGKKITVSKEVLKRASKVFDDLDSGCFPSQNSVRDPSTDPSRLNAAVTTVQRARHIPGPHVTFGTPRSNDINQNHCIKKMGLSAGAVEERSLEVGLPTRDTQTIREVCTIPEPILPSGEPDFSLIDSSHQMPAVRNNLEGTGTHFPGGLLPLGAPNGVDTDERSDEHLPSTPALNSAEGEKVCVAKDVFKQPWAVCTKGSLQRDRGKKLDVSYNHPNSLSTKHGAAFKTAGGNAVNVSERHLRKAREMFTDLEVNPPSTHGRGYRADEQEGQRVEIENKELPDKCADTTNSGKATSEQCKSENDAVQRTSADYQTDKPDITHVEKHSREETPNMDSESNVGCSTPCGNKVSVAEKALVETTSNEFGDISGSCQMTVASVEGSGNISTCNTRDNCGFSTAGGKKVTVSEKSLQYAQSRFIECAEVKTPEPGRTSRLCNGHVSSHSLLGGNSRGFRTASGKGVSISPNALEQAKALFQDCDERPECEVPGAVIDRINGETCSRPVNPMPTGSGFVSASGKGVSISAKALLEVKDMFENSDGIVDSATAIGSREGNTNAKSCEPNSNLGKVNYGFSSAGGKRVSVSKKALLRAHALLKECDDKQHLEPDRLEFMKGSACDPQHKNGCGFSTASGKGVSISLKALQEAKARFADCDVATETPEICEVKVENLYENSTSAHKKDPVKNNYNNCGFSTASGKGVSVSKNALLKAKKLLDESCDVESGEPGRSLKMECTISSVLNPLRESGCGFSPDIGKGLSPSAKNTCEKEVTLKGRSNDKIKVETQVNGLKVKGGSYGNAWKCTSGFSTARGNGVTVSVRALEEAKAKFRDCDNLDHVFSEEMKEEPVRNKSSSAHHNPEKTVPGISSVDEKPVLVSEMGLSSANLLPVKSDRTEHSVVPTHLPQGSISQGQATDRQSTREIGKAPMWPGGNTPSQERSVPGKAAVEMVDCGTARSYAGGTAQRSSSLNLPSLGLGNCTDTQQRYLEQEAMACTKALLEDEDLAEQGLQETTGKTALPQNATAHGSAGSEAEGGQGPGKRIKSEDSDTTDQPPLKRRLLADFDQTSDCDKRAVFTPVKSSPNVTLRDRRIFRYGVPLQPNVTRPPGDKKGTLDQRHRKTEPQTVVPGSFLQDVKPANPRGAVFVPPFRKCPKPEVQGTGPPPESRGPPSTFVPPFRKIQPNSTPLGQGPGPPSSGRSGTPPLPPVFVPPFRETPGSASHPGNEEKRSIQESGTHRAAPHSACASAGSGQGPVTLSVPAEREAEAEGSTSAPPSPWDPETSSSNVPTLQNLRLARDLQDMRIRKKKRQTIRPQPGSLFLAKTSGVTRVSLRTAVGGRCPALHTPKELYARGVPHGVSQVSGDRAESFRLRCGDFFRAEVLTAGDGVQLADGGQLIPSDDGTVGKEEFHRALCDTPGVDPKLISEGWLYNHYRWVVWKRASMERAFPSVMGGYCLTPEQVLLQLKYRYDVEVDRSRRSALRKIMERDDTPAKTMVLCICGVASPSSGPTAGPVPPESKTSPGSGVRAGGLPGAVIWVTDGWYAIKALLDAPLTAMLLKGRLAVGGKVVTHGAELVGSQDACSPLEAPESLMLKISANSTRPARWDAKLGFHCDPRPFRLPLSSLYCNGGLVGCVDVVVLRSYPTQWMEKKPGGGFVFRNNRNEEREARRHSDGKHKAMEVLFARLQAQFEKEQETKAKAKSRRRRLTRQEIEALQDGEELHKAVETDPAYLESCLSEQQLAVLSGYRQSLGQERQARLQERFRQALAEAQEGQGGCSDRDVTPVWKLSACDSRDRQGGSVYLLNIWRPSAELRSLLKEGCRYRVYQLATSQGKKQTGRAAVQLTVVKKTQFQHIQASLDSLPELFQPRVALSFRTLQSPAFRPVCGEVDTAGYVISIADRHGPSPVLYLADGHQDFVSVRINTSLAQLALEELVKPQALLALSNLQLGHQAPAAIPALFAGELALFSTNPKEPHLQEACAHLRNIAQGNEHFFQMAEEKLSHFFPSNVQISLLSPRQVGPSPKMVNGQIPQQSVRTSGLFTPVGKRPPSPAATSEDRDPKSLKRKRGLDFLSRIPSPPPLSPLWTSASPSLKKTFNAPRRSETPRPARGRPAPPPPEAEWVDDEELAMINTQALLDGLGGQEQAGVSRDDRVNGCSSHSEGIRPRPYMDSDWNRHHEPEPEPVPQQQGYQPPHSDCDYRPTRLLLLILMRGLPGSGKTTLAKELLSFGPNGMVLSTDDYFSEETGYTYSPFLIGDAHDWNQERAREAMDGGRSPVIIDNTNIEAWEMRPYVLMALERGYNIDFHEPDTSWKLDPFELEKRNKHGVPSRKIAQMRDRFELPISVDIVLNSRDPPHKNALVGRLDWCNQRQIGAILKPGGGPDLQKERRLAAIHQTREH</sequence>
<dbReference type="Pfam" id="PF09169">
    <property type="entry name" value="BRCA-2_helical"/>
    <property type="match status" value="1"/>
</dbReference>
<dbReference type="InterPro" id="IPR055077">
    <property type="entry name" value="BRCA2_TR2"/>
</dbReference>
<dbReference type="Pfam" id="PF22687">
    <property type="entry name" value="BRCA2_TR2"/>
    <property type="match status" value="1"/>
</dbReference>
<accession>A0A9Q1HRI4</accession>
<feature type="region of interest" description="Disordered" evidence="7">
    <location>
        <begin position="1837"/>
        <end position="1859"/>
    </location>
</feature>
<dbReference type="SUPFAM" id="SSF50249">
    <property type="entry name" value="Nucleic acid-binding proteins"/>
    <property type="match status" value="3"/>
</dbReference>
<feature type="region of interest" description="Disordered" evidence="7">
    <location>
        <begin position="2005"/>
        <end position="2055"/>
    </location>
</feature>
<keyword evidence="6" id="KW-0175">Coiled coil</keyword>
<dbReference type="InterPro" id="IPR012340">
    <property type="entry name" value="NA-bd_OB-fold"/>
</dbReference>
<dbReference type="InterPro" id="IPR002093">
    <property type="entry name" value="BRCA2_repeat"/>
</dbReference>
<feature type="compositionally biased region" description="Basic and acidic residues" evidence="7">
    <location>
        <begin position="2098"/>
        <end position="2107"/>
    </location>
</feature>
<dbReference type="InterPro" id="IPR015525">
    <property type="entry name" value="BRCA2"/>
</dbReference>
<dbReference type="InterPro" id="IPR015205">
    <property type="entry name" value="Tower_dom"/>
</dbReference>
<feature type="compositionally biased region" description="Basic and acidic residues" evidence="7">
    <location>
        <begin position="1311"/>
        <end position="1328"/>
    </location>
</feature>
<dbReference type="SMART" id="SM01341">
    <property type="entry name" value="Tower"/>
    <property type="match status" value="1"/>
</dbReference>
<evidence type="ECO:0000256" key="6">
    <source>
        <dbReference type="SAM" id="Coils"/>
    </source>
</evidence>
<dbReference type="InterPro" id="IPR036315">
    <property type="entry name" value="BRCA2_hlx_sf"/>
</dbReference>
<comment type="caution">
    <text evidence="9">The sequence shown here is derived from an EMBL/GenBank/DDBJ whole genome shotgun (WGS) entry which is preliminary data.</text>
</comment>
<dbReference type="SUPFAM" id="SSF81878">
    <property type="entry name" value="BRCA2 tower domain"/>
    <property type="match status" value="1"/>
</dbReference>
<dbReference type="Gene3D" id="2.40.50.140">
    <property type="entry name" value="Nucleic acid-binding proteins"/>
    <property type="match status" value="3"/>
</dbReference>
<dbReference type="Gene3D" id="6.10.70.10">
    <property type="match status" value="1"/>
</dbReference>
<evidence type="ECO:0000256" key="5">
    <source>
        <dbReference type="ARBA" id="ARBA00023204"/>
    </source>
</evidence>
<keyword evidence="2" id="KW-0227">DNA damage</keyword>
<evidence type="ECO:0000259" key="8">
    <source>
        <dbReference type="SMART" id="SM01341"/>
    </source>
</evidence>
<dbReference type="OrthoDB" id="21095at2759"/>